<dbReference type="AlphaFoldDB" id="A0A857DGX8"/>
<gene>
    <name evidence="1" type="ORF">GQ588_03275</name>
</gene>
<organism evidence="1 2">
    <name type="scientific">Dehalobacter restrictus</name>
    <dbReference type="NCBI Taxonomy" id="55583"/>
    <lineage>
        <taxon>Bacteria</taxon>
        <taxon>Bacillati</taxon>
        <taxon>Bacillota</taxon>
        <taxon>Clostridia</taxon>
        <taxon>Eubacteriales</taxon>
        <taxon>Desulfitobacteriaceae</taxon>
        <taxon>Dehalobacter</taxon>
    </lineage>
</organism>
<name>A0A857DGX8_9FIRM</name>
<evidence type="ECO:0000313" key="1">
    <source>
        <dbReference type="EMBL" id="QGZ99741.1"/>
    </source>
</evidence>
<dbReference type="Proteomes" id="UP000430508">
    <property type="component" value="Chromosome"/>
</dbReference>
<reference evidence="1 2" key="1">
    <citation type="submission" date="2019-12" db="EMBL/GenBank/DDBJ databases">
        <title>Sequence classification of anaerobic respiratory reductive dehalogenases: First we see many, then we see few.</title>
        <authorList>
            <person name="Molenda O."/>
            <person name="Puentes Jacome L.A."/>
            <person name="Cao X."/>
            <person name="Nesbo C.L."/>
            <person name="Tang S."/>
            <person name="Morson N."/>
            <person name="Patron J."/>
            <person name="Lomheim L."/>
            <person name="Wishart D.S."/>
            <person name="Edwards E.A."/>
        </authorList>
    </citation>
    <scope>NUCLEOTIDE SEQUENCE [LARGE SCALE GENOMIC DNA]</scope>
    <source>
        <strain evidence="1 2">12DCA</strain>
    </source>
</reference>
<sequence length="285" mass="32372">MKKIGNWKKPLIIVLIVVIALGVLLLKAPLYAQVRSYAVMWAYTKYENSKSLMDKQQVSVQIPGGSSTEEKDWYPFVMVFNDNKGFSQYTGRDLSLSILYNFGAFSWNYGSSTLYKDDSPYYASFYGGYLIKDNSGQSKYGFSVDGKLNNNEIMAVAKYDYQKLILDGLGCPAKQQKMNVLSSEVKSGVTYAGYEGWEQIDAIILVNSPAHKYEGSRRAYIQYGNPLKKTSLEDFPLIESRARIYARYFKEFDSTVFLYILTPFADTLEQCDQQILSKTVIAKSE</sequence>
<accession>A0A857DGX8</accession>
<protein>
    <submittedName>
        <fullName evidence="1">Uncharacterized protein</fullName>
    </submittedName>
</protein>
<proteinExistence type="predicted"/>
<dbReference type="RefSeq" id="WP_019226589.1">
    <property type="nucleotide sequence ID" value="NZ_CP046996.1"/>
</dbReference>
<evidence type="ECO:0000313" key="2">
    <source>
        <dbReference type="Proteomes" id="UP000430508"/>
    </source>
</evidence>
<dbReference type="EMBL" id="CP046996">
    <property type="protein sequence ID" value="QGZ99741.1"/>
    <property type="molecule type" value="Genomic_DNA"/>
</dbReference>